<evidence type="ECO:0008006" key="4">
    <source>
        <dbReference type="Google" id="ProtNLM"/>
    </source>
</evidence>
<organism evidence="2 3">
    <name type="scientific">Pisum sativum</name>
    <name type="common">Garden pea</name>
    <name type="synonym">Lathyrus oleraceus</name>
    <dbReference type="NCBI Taxonomy" id="3888"/>
    <lineage>
        <taxon>Eukaryota</taxon>
        <taxon>Viridiplantae</taxon>
        <taxon>Streptophyta</taxon>
        <taxon>Embryophyta</taxon>
        <taxon>Tracheophyta</taxon>
        <taxon>Spermatophyta</taxon>
        <taxon>Magnoliopsida</taxon>
        <taxon>eudicotyledons</taxon>
        <taxon>Gunneridae</taxon>
        <taxon>Pentapetalae</taxon>
        <taxon>rosids</taxon>
        <taxon>fabids</taxon>
        <taxon>Fabales</taxon>
        <taxon>Fabaceae</taxon>
        <taxon>Papilionoideae</taxon>
        <taxon>50 kb inversion clade</taxon>
        <taxon>NPAAA clade</taxon>
        <taxon>Hologalegina</taxon>
        <taxon>IRL clade</taxon>
        <taxon>Fabeae</taxon>
        <taxon>Lathyrus</taxon>
    </lineage>
</organism>
<dbReference type="AlphaFoldDB" id="A0A9D5BDB0"/>
<dbReference type="EMBL" id="JAMSHJ010000002">
    <property type="protein sequence ID" value="KAI5439554.1"/>
    <property type="molecule type" value="Genomic_DNA"/>
</dbReference>
<gene>
    <name evidence="2" type="ORF">KIW84_025085</name>
</gene>
<keyword evidence="3" id="KW-1185">Reference proteome</keyword>
<feature type="compositionally biased region" description="Basic and acidic residues" evidence="1">
    <location>
        <begin position="88"/>
        <end position="100"/>
    </location>
</feature>
<feature type="region of interest" description="Disordered" evidence="1">
    <location>
        <begin position="70"/>
        <end position="110"/>
    </location>
</feature>
<evidence type="ECO:0000313" key="3">
    <source>
        <dbReference type="Proteomes" id="UP001058974"/>
    </source>
</evidence>
<dbReference type="Proteomes" id="UP001058974">
    <property type="component" value="Chromosome 2"/>
</dbReference>
<evidence type="ECO:0000256" key="1">
    <source>
        <dbReference type="SAM" id="MobiDB-lite"/>
    </source>
</evidence>
<protein>
    <recommendedName>
        <fullName evidence="4">Retrotransposon gag domain-containing protein</fullName>
    </recommendedName>
</protein>
<sequence length="131" mass="15723">MTISEYADKFDSLAKYFRYFRDHVDENYKSERFEQGLRYEIKEYVEPLEIHQFQVLVEKCKKVERMKQGRPNRWVAGGPSRHQRPGHFARDCRAPRRDHVPPTNNNHDVIRPTVRDVPITLGERKLQMPQD</sequence>
<dbReference type="Gramene" id="Psat02G0508500-T1">
    <property type="protein sequence ID" value="KAI5439554.1"/>
    <property type="gene ID" value="KIW84_025085"/>
</dbReference>
<reference evidence="2 3" key="1">
    <citation type="journal article" date="2022" name="Nat. Genet.">
        <title>Improved pea reference genome and pan-genome highlight genomic features and evolutionary characteristics.</title>
        <authorList>
            <person name="Yang T."/>
            <person name="Liu R."/>
            <person name="Luo Y."/>
            <person name="Hu S."/>
            <person name="Wang D."/>
            <person name="Wang C."/>
            <person name="Pandey M.K."/>
            <person name="Ge S."/>
            <person name="Xu Q."/>
            <person name="Li N."/>
            <person name="Li G."/>
            <person name="Huang Y."/>
            <person name="Saxena R.K."/>
            <person name="Ji Y."/>
            <person name="Li M."/>
            <person name="Yan X."/>
            <person name="He Y."/>
            <person name="Liu Y."/>
            <person name="Wang X."/>
            <person name="Xiang C."/>
            <person name="Varshney R.K."/>
            <person name="Ding H."/>
            <person name="Gao S."/>
            <person name="Zong X."/>
        </authorList>
    </citation>
    <scope>NUCLEOTIDE SEQUENCE [LARGE SCALE GENOMIC DNA]</scope>
    <source>
        <strain evidence="2 3">cv. Zhongwan 6</strain>
    </source>
</reference>
<comment type="caution">
    <text evidence="2">The sequence shown here is derived from an EMBL/GenBank/DDBJ whole genome shotgun (WGS) entry which is preliminary data.</text>
</comment>
<accession>A0A9D5BDB0</accession>
<evidence type="ECO:0000313" key="2">
    <source>
        <dbReference type="EMBL" id="KAI5439554.1"/>
    </source>
</evidence>
<name>A0A9D5BDB0_PEA</name>
<proteinExistence type="predicted"/>